<dbReference type="Proteomes" id="UP000552038">
    <property type="component" value="Unassembled WGS sequence"/>
</dbReference>
<evidence type="ECO:0000313" key="1">
    <source>
        <dbReference type="EMBL" id="NOJ74171.1"/>
    </source>
</evidence>
<dbReference type="RefSeq" id="WP_268598045.1">
    <property type="nucleotide sequence ID" value="NZ_JAMDNA010000022.1"/>
</dbReference>
<accession>A0AAP7A2B1</accession>
<dbReference type="AlphaFoldDB" id="A0AAP7A2B1"/>
<comment type="caution">
    <text evidence="1">The sequence shown here is derived from an EMBL/GenBank/DDBJ whole genome shotgun (WGS) entry which is preliminary data.</text>
</comment>
<reference evidence="1 2" key="1">
    <citation type="submission" date="2020-05" db="EMBL/GenBank/DDBJ databases">
        <title>Whole genome sequencing and identification of novel metabolites from Paenibacillus alvei strain JR949.</title>
        <authorList>
            <person name="Rajendhran J."/>
            <person name="Sree Pranav P."/>
            <person name="Mahalakshmi B."/>
            <person name="Karthikeyan R."/>
        </authorList>
    </citation>
    <scope>NUCLEOTIDE SEQUENCE [LARGE SCALE GENOMIC DNA]</scope>
    <source>
        <strain evidence="1 2">JR949</strain>
    </source>
</reference>
<gene>
    <name evidence="1" type="ORF">HMI46_27105</name>
</gene>
<proteinExistence type="predicted"/>
<protein>
    <submittedName>
        <fullName evidence="1">Uncharacterized protein</fullName>
    </submittedName>
</protein>
<name>A0AAP7A2B1_PAEAL</name>
<evidence type="ECO:0000313" key="2">
    <source>
        <dbReference type="Proteomes" id="UP000552038"/>
    </source>
</evidence>
<organism evidence="1 2">
    <name type="scientific">Paenibacillus alvei</name>
    <name type="common">Bacillus alvei</name>
    <dbReference type="NCBI Taxonomy" id="44250"/>
    <lineage>
        <taxon>Bacteria</taxon>
        <taxon>Bacillati</taxon>
        <taxon>Bacillota</taxon>
        <taxon>Bacilli</taxon>
        <taxon>Bacillales</taxon>
        <taxon>Paenibacillaceae</taxon>
        <taxon>Paenibacillus</taxon>
    </lineage>
</organism>
<sequence>MITGMRVCSELEKQQINNLYTTVNVEELVGQTIFYNGVLDIFPKTLTEAESKNIDFLELYKLHEHRYLALFRDIYQKNGSSIYVRPFTTINTSNKYLSKKGIAKDEQKFIRQLSKNENQLLKIEFIEELDVLVKATIREIVLSIFYLEDMFVIGNYDLSLPVSSLTEETLIFTGNLAKEHGLYLRR</sequence>
<dbReference type="EMBL" id="JABFOR010000091">
    <property type="protein sequence ID" value="NOJ74171.1"/>
    <property type="molecule type" value="Genomic_DNA"/>
</dbReference>